<dbReference type="Proteomes" id="UP000299102">
    <property type="component" value="Unassembled WGS sequence"/>
</dbReference>
<reference evidence="2 3" key="1">
    <citation type="journal article" date="2019" name="Commun. Biol.">
        <title>The bagworm genome reveals a unique fibroin gene that provides high tensile strength.</title>
        <authorList>
            <person name="Kono N."/>
            <person name="Nakamura H."/>
            <person name="Ohtoshi R."/>
            <person name="Tomita M."/>
            <person name="Numata K."/>
            <person name="Arakawa K."/>
        </authorList>
    </citation>
    <scope>NUCLEOTIDE SEQUENCE [LARGE SCALE GENOMIC DNA]</scope>
</reference>
<comment type="caution">
    <text evidence="2">The sequence shown here is derived from an EMBL/GenBank/DDBJ whole genome shotgun (WGS) entry which is preliminary data.</text>
</comment>
<evidence type="ECO:0000256" key="1">
    <source>
        <dbReference type="SAM" id="MobiDB-lite"/>
    </source>
</evidence>
<evidence type="ECO:0000313" key="3">
    <source>
        <dbReference type="Proteomes" id="UP000299102"/>
    </source>
</evidence>
<feature type="region of interest" description="Disordered" evidence="1">
    <location>
        <begin position="52"/>
        <end position="90"/>
    </location>
</feature>
<sequence>MRLATHVEPARGCDLVQPLDWEAKTSARFSTIDLTFYLFSCTASDFWSIGPRQTAATGTDRPDVEPKTPDAETTIDKGQSARGGDSIQRG</sequence>
<dbReference type="EMBL" id="BGZK01001079">
    <property type="protein sequence ID" value="GBP70569.1"/>
    <property type="molecule type" value="Genomic_DNA"/>
</dbReference>
<accession>A0A4C1Y7M4</accession>
<evidence type="ECO:0000313" key="2">
    <source>
        <dbReference type="EMBL" id="GBP70569.1"/>
    </source>
</evidence>
<organism evidence="2 3">
    <name type="scientific">Eumeta variegata</name>
    <name type="common">Bagworm moth</name>
    <name type="synonym">Eumeta japonica</name>
    <dbReference type="NCBI Taxonomy" id="151549"/>
    <lineage>
        <taxon>Eukaryota</taxon>
        <taxon>Metazoa</taxon>
        <taxon>Ecdysozoa</taxon>
        <taxon>Arthropoda</taxon>
        <taxon>Hexapoda</taxon>
        <taxon>Insecta</taxon>
        <taxon>Pterygota</taxon>
        <taxon>Neoptera</taxon>
        <taxon>Endopterygota</taxon>
        <taxon>Lepidoptera</taxon>
        <taxon>Glossata</taxon>
        <taxon>Ditrysia</taxon>
        <taxon>Tineoidea</taxon>
        <taxon>Psychidae</taxon>
        <taxon>Oiketicinae</taxon>
        <taxon>Eumeta</taxon>
    </lineage>
</organism>
<keyword evidence="3" id="KW-1185">Reference proteome</keyword>
<protein>
    <submittedName>
        <fullName evidence="2">Uncharacterized protein</fullName>
    </submittedName>
</protein>
<feature type="compositionally biased region" description="Basic and acidic residues" evidence="1">
    <location>
        <begin position="60"/>
        <end position="70"/>
    </location>
</feature>
<dbReference type="AlphaFoldDB" id="A0A4C1Y7M4"/>
<proteinExistence type="predicted"/>
<gene>
    <name evidence="2" type="ORF">EVAR_54378_1</name>
</gene>
<name>A0A4C1Y7M4_EUMVA</name>